<evidence type="ECO:0000256" key="1">
    <source>
        <dbReference type="ARBA" id="ARBA00007613"/>
    </source>
</evidence>
<comment type="similarity">
    <text evidence="1 2">Belongs to the outer membrane factor (OMF) (TC 1.B.17) family.</text>
</comment>
<feature type="coiled-coil region" evidence="3">
    <location>
        <begin position="245"/>
        <end position="279"/>
    </location>
</feature>
<keyword evidence="2" id="KW-0472">Membrane</keyword>
<dbReference type="PROSITE" id="PS51257">
    <property type="entry name" value="PROKAR_LIPOPROTEIN"/>
    <property type="match status" value="1"/>
</dbReference>
<accession>A0ABS1V2S4</accession>
<dbReference type="Proteomes" id="UP000606490">
    <property type="component" value="Unassembled WGS sequence"/>
</dbReference>
<dbReference type="PANTHER" id="PTHR30203:SF25">
    <property type="entry name" value="OUTER MEMBRANE PROTEIN-RELATED"/>
    <property type="match status" value="1"/>
</dbReference>
<keyword evidence="6" id="KW-1185">Reference proteome</keyword>
<evidence type="ECO:0000256" key="2">
    <source>
        <dbReference type="RuleBase" id="RU362097"/>
    </source>
</evidence>
<proteinExistence type="inferred from homology"/>
<dbReference type="SUPFAM" id="SSF56954">
    <property type="entry name" value="Outer membrane efflux proteins (OEP)"/>
    <property type="match status" value="1"/>
</dbReference>
<comment type="caution">
    <text evidence="5">The sequence shown here is derived from an EMBL/GenBank/DDBJ whole genome shotgun (WGS) entry which is preliminary data.</text>
</comment>
<evidence type="ECO:0000256" key="3">
    <source>
        <dbReference type="SAM" id="Coils"/>
    </source>
</evidence>
<keyword evidence="2" id="KW-1134">Transmembrane beta strand</keyword>
<reference evidence="5 6" key="1">
    <citation type="submission" date="2021-01" db="EMBL/GenBank/DDBJ databases">
        <title>Belnapia mucosa sp. nov. and Belnapia arida sp. nov., isolated from the Tabernas Desert (Almeria, Spain).</title>
        <authorList>
            <person name="Molina-Menor E."/>
            <person name="Vidal-Verdu A."/>
            <person name="Calonge A."/>
            <person name="Satari L."/>
            <person name="Pereto Magraner J."/>
            <person name="Porcar Miralles M."/>
        </authorList>
    </citation>
    <scope>NUCLEOTIDE SEQUENCE [LARGE SCALE GENOMIC DNA]</scope>
    <source>
        <strain evidence="5 6">T6</strain>
    </source>
</reference>
<dbReference type="RefSeq" id="WP_202825746.1">
    <property type="nucleotide sequence ID" value="NZ_JAEUXJ010000004.1"/>
</dbReference>
<dbReference type="InterPro" id="IPR010131">
    <property type="entry name" value="MdtP/NodT-like"/>
</dbReference>
<gene>
    <name evidence="5" type="ORF">JMJ55_11755</name>
</gene>
<dbReference type="Pfam" id="PF02321">
    <property type="entry name" value="OEP"/>
    <property type="match status" value="2"/>
</dbReference>
<feature type="region of interest" description="Disordered" evidence="4">
    <location>
        <begin position="125"/>
        <end position="148"/>
    </location>
</feature>
<keyword evidence="3" id="KW-0175">Coiled coil</keyword>
<dbReference type="EMBL" id="JAEUXJ010000004">
    <property type="protein sequence ID" value="MBL6456002.1"/>
    <property type="molecule type" value="Genomic_DNA"/>
</dbReference>
<dbReference type="Gene3D" id="2.20.200.10">
    <property type="entry name" value="Outer membrane efflux proteins (OEP)"/>
    <property type="match status" value="1"/>
</dbReference>
<sequence>MMRRAVPLLALLAAGCTVGPNFLRPTPRTPEGWTRASLDAPAYARSRAVAAEIDRSWWTSFRDPTLTWLVTSAESGNPDIEEASARIAETREQRSIALAGFWPTLDAQASDTRLRISRNSPFAALAGGSPSAGGQPNPTQGAAIPTGPKPTLSIYQAGFDAAWELDIFGRTRRGVEAAGADLLSAERLLDNARLSLRAEAARAYLELRGLQARREVALQSVRLQRDTLGLTRSRAQSGFATEVDVANAEAQLASTEATLPQLEAQVTQAMNRLARLLGQDPGALSDRLTARAPQPPVPEVVAIGLPLDTVRRRPDVASAEAALAAQTARIGVATAQLYPSIRINGTLGLQSGNTANLFTAASRFFSIGPSLMIPLFEGGRLRAQVRLEEARQRTAAIAWRRTVLDALHEVENALAAYYGEQGRRAALMRQARAAQSAAALARQRFTAGLGTFLEVLDAERTRLNAQLALAQSAALVSTDLVAVYKALGGGWEPNPPHG</sequence>
<evidence type="ECO:0000313" key="5">
    <source>
        <dbReference type="EMBL" id="MBL6456002.1"/>
    </source>
</evidence>
<keyword evidence="2" id="KW-0564">Palmitate</keyword>
<dbReference type="InterPro" id="IPR003423">
    <property type="entry name" value="OMP_efflux"/>
</dbReference>
<dbReference type="NCBIfam" id="TIGR01845">
    <property type="entry name" value="outer_NodT"/>
    <property type="match status" value="1"/>
</dbReference>
<dbReference type="PANTHER" id="PTHR30203">
    <property type="entry name" value="OUTER MEMBRANE CATION EFFLUX PROTEIN"/>
    <property type="match status" value="1"/>
</dbReference>
<feature type="compositionally biased region" description="Low complexity" evidence="4">
    <location>
        <begin position="125"/>
        <end position="138"/>
    </location>
</feature>
<dbReference type="Gene3D" id="1.20.1600.10">
    <property type="entry name" value="Outer membrane efflux proteins (OEP)"/>
    <property type="match status" value="1"/>
</dbReference>
<evidence type="ECO:0000256" key="4">
    <source>
        <dbReference type="SAM" id="MobiDB-lite"/>
    </source>
</evidence>
<evidence type="ECO:0000313" key="6">
    <source>
        <dbReference type="Proteomes" id="UP000606490"/>
    </source>
</evidence>
<name>A0ABS1V2S4_9PROT</name>
<protein>
    <submittedName>
        <fullName evidence="5">Efflux transporter outer membrane subunit</fullName>
    </submittedName>
</protein>
<keyword evidence="2" id="KW-0449">Lipoprotein</keyword>
<organism evidence="5 6">
    <name type="scientific">Belnapia mucosa</name>
    <dbReference type="NCBI Taxonomy" id="2804532"/>
    <lineage>
        <taxon>Bacteria</taxon>
        <taxon>Pseudomonadati</taxon>
        <taxon>Pseudomonadota</taxon>
        <taxon>Alphaproteobacteria</taxon>
        <taxon>Acetobacterales</taxon>
        <taxon>Roseomonadaceae</taxon>
        <taxon>Belnapia</taxon>
    </lineage>
</organism>
<comment type="subcellular location">
    <subcellularLocation>
        <location evidence="2">Cell membrane</location>
        <topology evidence="2">Lipid-anchor</topology>
    </subcellularLocation>
</comment>
<keyword evidence="2" id="KW-0812">Transmembrane</keyword>